<feature type="non-terminal residue" evidence="1">
    <location>
        <position position="1"/>
    </location>
</feature>
<protein>
    <submittedName>
        <fullName evidence="1">29990_t:CDS:1</fullName>
    </submittedName>
</protein>
<evidence type="ECO:0000313" key="1">
    <source>
        <dbReference type="EMBL" id="CAG8528453.1"/>
    </source>
</evidence>
<gene>
    <name evidence="1" type="ORF">RPERSI_LOCUS3027</name>
</gene>
<dbReference type="EMBL" id="CAJVQC010003539">
    <property type="protein sequence ID" value="CAG8528453.1"/>
    <property type="molecule type" value="Genomic_DNA"/>
</dbReference>
<proteinExistence type="predicted"/>
<name>A0ACA9LGP7_9GLOM</name>
<accession>A0ACA9LGP7</accession>
<comment type="caution">
    <text evidence="1">The sequence shown here is derived from an EMBL/GenBank/DDBJ whole genome shotgun (WGS) entry which is preliminary data.</text>
</comment>
<evidence type="ECO:0000313" key="2">
    <source>
        <dbReference type="Proteomes" id="UP000789920"/>
    </source>
</evidence>
<keyword evidence="2" id="KW-1185">Reference proteome</keyword>
<sequence length="80" mass="9478">VVEIKENMDPMWTDNDEVKEMQSQCQTQINVKPKPNMKNRKSNLNAKRGKANECKERKASESKKKKASKSKERNQRMQRR</sequence>
<reference evidence="1" key="1">
    <citation type="submission" date="2021-06" db="EMBL/GenBank/DDBJ databases">
        <authorList>
            <person name="Kallberg Y."/>
            <person name="Tangrot J."/>
            <person name="Rosling A."/>
        </authorList>
    </citation>
    <scope>NUCLEOTIDE SEQUENCE</scope>
    <source>
        <strain evidence="1">MA461A</strain>
    </source>
</reference>
<organism evidence="1 2">
    <name type="scientific">Racocetra persica</name>
    <dbReference type="NCBI Taxonomy" id="160502"/>
    <lineage>
        <taxon>Eukaryota</taxon>
        <taxon>Fungi</taxon>
        <taxon>Fungi incertae sedis</taxon>
        <taxon>Mucoromycota</taxon>
        <taxon>Glomeromycotina</taxon>
        <taxon>Glomeromycetes</taxon>
        <taxon>Diversisporales</taxon>
        <taxon>Gigasporaceae</taxon>
        <taxon>Racocetra</taxon>
    </lineage>
</organism>
<dbReference type="Proteomes" id="UP000789920">
    <property type="component" value="Unassembled WGS sequence"/>
</dbReference>